<evidence type="ECO:0000313" key="2">
    <source>
        <dbReference type="Proteomes" id="UP000516369"/>
    </source>
</evidence>
<dbReference type="KEGG" id="dvn:HQ394_01565"/>
<dbReference type="EMBL" id="CP053923">
    <property type="protein sequence ID" value="QNT68287.1"/>
    <property type="molecule type" value="Genomic_DNA"/>
</dbReference>
<dbReference type="Proteomes" id="UP000516369">
    <property type="component" value="Chromosome"/>
</dbReference>
<protein>
    <submittedName>
        <fullName evidence="1">Uncharacterized protein</fullName>
    </submittedName>
</protein>
<keyword evidence="2" id="KW-1185">Reference proteome</keyword>
<dbReference type="RefSeq" id="WP_190261732.1">
    <property type="nucleotide sequence ID" value="NZ_CP053923.1"/>
</dbReference>
<name>A0A7H1MXV1_9PROT</name>
<organism evidence="1 2">
    <name type="scientific">Defluviicoccus vanus</name>
    <dbReference type="NCBI Taxonomy" id="111831"/>
    <lineage>
        <taxon>Bacteria</taxon>
        <taxon>Pseudomonadati</taxon>
        <taxon>Pseudomonadota</taxon>
        <taxon>Alphaproteobacteria</taxon>
        <taxon>Rhodospirillales</taxon>
        <taxon>Rhodospirillaceae</taxon>
        <taxon>Defluviicoccus</taxon>
    </lineage>
</organism>
<accession>A0A7H1MXV1</accession>
<evidence type="ECO:0000313" key="1">
    <source>
        <dbReference type="EMBL" id="QNT68287.1"/>
    </source>
</evidence>
<proteinExistence type="predicted"/>
<gene>
    <name evidence="1" type="ORF">HQ394_01565</name>
</gene>
<dbReference type="AlphaFoldDB" id="A0A7H1MXV1"/>
<reference evidence="1 2" key="1">
    <citation type="submission" date="2020-05" db="EMBL/GenBank/DDBJ databases">
        <title>Complete closed genome sequence of Defluviicoccus vanus.</title>
        <authorList>
            <person name="Bessarab I."/>
            <person name="Arumugam K."/>
            <person name="Maszenan A.M."/>
            <person name="Seviour R.J."/>
            <person name="Williams R.B."/>
        </authorList>
    </citation>
    <scope>NUCLEOTIDE SEQUENCE [LARGE SCALE GENOMIC DNA]</scope>
    <source>
        <strain evidence="1 2">Ben 114</strain>
    </source>
</reference>
<sequence>MGKAQMIGKAAMAEENERRLTLVIFAQRRVMAAISEAVISASSGAVTYGRIGGMNRGCSGAAPMAVSLNGAF</sequence>